<sequence length="43" mass="5205">MRNHQHDRSEDNRPLVKLSDMPLTKGRHTTFFIVLAFFHNSYF</sequence>
<reference evidence="1" key="1">
    <citation type="journal article" date="2021" name="Proc. Natl. Acad. Sci. U.S.A.">
        <title>A Catalog of Tens of Thousands of Viruses from Human Metagenomes Reveals Hidden Associations with Chronic Diseases.</title>
        <authorList>
            <person name="Tisza M.J."/>
            <person name="Buck C.B."/>
        </authorList>
    </citation>
    <scope>NUCLEOTIDE SEQUENCE</scope>
    <source>
        <strain evidence="1">CtKwY15</strain>
    </source>
</reference>
<organism evidence="1">
    <name type="scientific">Siphoviridae sp. ctKwY15</name>
    <dbReference type="NCBI Taxonomy" id="2827843"/>
    <lineage>
        <taxon>Viruses</taxon>
        <taxon>Duplodnaviria</taxon>
        <taxon>Heunggongvirae</taxon>
        <taxon>Uroviricota</taxon>
        <taxon>Caudoviricetes</taxon>
    </lineage>
</organism>
<accession>A0A8S5SUQ9</accession>
<protein>
    <submittedName>
        <fullName evidence="1">Uncharacterized protein</fullName>
    </submittedName>
</protein>
<dbReference type="EMBL" id="BK032679">
    <property type="protein sequence ID" value="DAF54415.1"/>
    <property type="molecule type" value="Genomic_DNA"/>
</dbReference>
<proteinExistence type="predicted"/>
<evidence type="ECO:0000313" key="1">
    <source>
        <dbReference type="EMBL" id="DAF54415.1"/>
    </source>
</evidence>
<name>A0A8S5SUQ9_9CAUD</name>